<reference evidence="3 4" key="1">
    <citation type="submission" date="2013-11" db="EMBL/GenBank/DDBJ databases">
        <title>Genome sequencing of Stegodyphus mimosarum.</title>
        <authorList>
            <person name="Bechsgaard J."/>
        </authorList>
    </citation>
    <scope>NUCLEOTIDE SEQUENCE [LARGE SCALE GENOMIC DNA]</scope>
</reference>
<dbReference type="PROSITE" id="PS50222">
    <property type="entry name" value="EF_HAND_2"/>
    <property type="match status" value="1"/>
</dbReference>
<protein>
    <recommendedName>
        <fullName evidence="2">EF-hand domain-containing protein</fullName>
    </recommendedName>
</protein>
<dbReference type="AlphaFoldDB" id="A0A087UYY7"/>
<dbReference type="OMA" id="CLLTICH"/>
<dbReference type="GO" id="GO:0005737">
    <property type="term" value="C:cytoplasm"/>
    <property type="evidence" value="ECO:0007669"/>
    <property type="project" value="TreeGrafter"/>
</dbReference>
<dbReference type="InterPro" id="IPR029052">
    <property type="entry name" value="Metallo-depent_PP-like"/>
</dbReference>
<keyword evidence="4" id="KW-1185">Reference proteome</keyword>
<gene>
    <name evidence="3" type="ORF">X975_00733</name>
</gene>
<dbReference type="GO" id="GO:0004722">
    <property type="term" value="F:protein serine/threonine phosphatase activity"/>
    <property type="evidence" value="ECO:0007669"/>
    <property type="project" value="TreeGrafter"/>
</dbReference>
<feature type="non-terminal residue" evidence="3">
    <location>
        <position position="332"/>
    </location>
</feature>
<dbReference type="InterPro" id="IPR011992">
    <property type="entry name" value="EF-hand-dom_pair"/>
</dbReference>
<name>A0A087UYY7_STEMI</name>
<evidence type="ECO:0000259" key="2">
    <source>
        <dbReference type="PROSITE" id="PS50222"/>
    </source>
</evidence>
<dbReference type="GO" id="GO:0005634">
    <property type="term" value="C:nucleus"/>
    <property type="evidence" value="ECO:0007669"/>
    <property type="project" value="TreeGrafter"/>
</dbReference>
<organism evidence="3 4">
    <name type="scientific">Stegodyphus mimosarum</name>
    <name type="common">African social velvet spider</name>
    <dbReference type="NCBI Taxonomy" id="407821"/>
    <lineage>
        <taxon>Eukaryota</taxon>
        <taxon>Metazoa</taxon>
        <taxon>Ecdysozoa</taxon>
        <taxon>Arthropoda</taxon>
        <taxon>Chelicerata</taxon>
        <taxon>Arachnida</taxon>
        <taxon>Araneae</taxon>
        <taxon>Araneomorphae</taxon>
        <taxon>Entelegynae</taxon>
        <taxon>Eresoidea</taxon>
        <taxon>Eresidae</taxon>
        <taxon>Stegodyphus</taxon>
    </lineage>
</organism>
<dbReference type="Gene3D" id="1.10.238.10">
    <property type="entry name" value="EF-hand"/>
    <property type="match status" value="1"/>
</dbReference>
<dbReference type="Gene3D" id="3.60.21.10">
    <property type="match status" value="1"/>
</dbReference>
<dbReference type="InterPro" id="IPR002048">
    <property type="entry name" value="EF_hand_dom"/>
</dbReference>
<evidence type="ECO:0000313" key="3">
    <source>
        <dbReference type="EMBL" id="KFM82576.1"/>
    </source>
</evidence>
<dbReference type="Proteomes" id="UP000054359">
    <property type="component" value="Unassembled WGS sequence"/>
</dbReference>
<dbReference type="PANTHER" id="PTHR11668">
    <property type="entry name" value="SERINE/THREONINE PROTEIN PHOSPHATASE"/>
    <property type="match status" value="1"/>
</dbReference>
<evidence type="ECO:0000256" key="1">
    <source>
        <dbReference type="ARBA" id="ARBA00008294"/>
    </source>
</evidence>
<dbReference type="InterPro" id="IPR004843">
    <property type="entry name" value="Calcineurin-like_PHP"/>
</dbReference>
<evidence type="ECO:0000313" key="4">
    <source>
        <dbReference type="Proteomes" id="UP000054359"/>
    </source>
</evidence>
<dbReference type="PANTHER" id="PTHR11668:SF496">
    <property type="entry name" value="SERINE_THREONINE-PROTEIN PHOSPHATASE"/>
    <property type="match status" value="1"/>
</dbReference>
<dbReference type="InterPro" id="IPR006186">
    <property type="entry name" value="Ser/Thr-sp_prot-phosphatase"/>
</dbReference>
<dbReference type="EMBL" id="KK122361">
    <property type="protein sequence ID" value="KFM82576.1"/>
    <property type="molecule type" value="Genomic_DNA"/>
</dbReference>
<dbReference type="STRING" id="407821.A0A087UYY7"/>
<dbReference type="InterPro" id="IPR050341">
    <property type="entry name" value="PP1_catalytic_subunit"/>
</dbReference>
<proteinExistence type="inferred from homology"/>
<dbReference type="SUPFAM" id="SSF47473">
    <property type="entry name" value="EF-hand"/>
    <property type="match status" value="1"/>
</dbReference>
<accession>A0A087UYY7</accession>
<dbReference type="PRINTS" id="PR00114">
    <property type="entry name" value="STPHPHTASE"/>
</dbReference>
<dbReference type="SUPFAM" id="SSF56300">
    <property type="entry name" value="Metallo-dependent phosphatases"/>
    <property type="match status" value="1"/>
</dbReference>
<comment type="similarity">
    <text evidence="1">Belongs to the PPP phosphatase family.</text>
</comment>
<feature type="domain" description="EF-hand" evidence="2">
    <location>
        <begin position="18"/>
        <end position="53"/>
    </location>
</feature>
<dbReference type="Pfam" id="PF00149">
    <property type="entry name" value="Metallophos"/>
    <property type="match status" value="1"/>
</dbReference>
<dbReference type="GO" id="GO:0005509">
    <property type="term" value="F:calcium ion binding"/>
    <property type="evidence" value="ECO:0007669"/>
    <property type="project" value="InterPro"/>
</dbReference>
<dbReference type="OrthoDB" id="6493488at2759"/>
<sequence>MIVGLAAMNQCTQHGGPPAEIRCRYIFRFYDSNSHGFLENSEFRSLLSDINRLKGITMDEEALDNAVKTHSKTFQLQGSGKLTLTNFLLTVGQLKFRGTSCLFRAPESVIYSILHKRGFTVMQKEETSSLKRPRLSTTDSQNGSLLEGKYDLATHSVKVKRSGTLVDVNSLWDMEGTSALSKSVKFPSKLRVERVSSVDSFNLQSQANEMLQGLSYFEHCVKQEDGLKRTPKEAFSWGATDRGALARCLLTICHTVYEILTREKRLIRVTSPTYVLGDIHGNFSDLVCFEKTLWRMGPVLTPATFLFLGDYVDRGQHGVEVVAYLFCQKILA</sequence>